<dbReference type="CDD" id="cd00082">
    <property type="entry name" value="HisKA"/>
    <property type="match status" value="1"/>
</dbReference>
<keyword evidence="9" id="KW-0902">Two-component regulatory system</keyword>
<evidence type="ECO:0000259" key="11">
    <source>
        <dbReference type="PROSITE" id="PS50109"/>
    </source>
</evidence>
<dbReference type="SUPFAM" id="SSF158472">
    <property type="entry name" value="HAMP domain-like"/>
    <property type="match status" value="1"/>
</dbReference>
<dbReference type="Proteomes" id="UP000683579">
    <property type="component" value="Chromosome"/>
</dbReference>
<evidence type="ECO:0000256" key="9">
    <source>
        <dbReference type="ARBA" id="ARBA00023012"/>
    </source>
</evidence>
<comment type="catalytic activity">
    <reaction evidence="1">
        <text>ATP + protein L-histidine = ADP + protein N-phospho-L-histidine.</text>
        <dbReference type="EC" id="2.7.13.3"/>
    </reaction>
</comment>
<dbReference type="Proteomes" id="UP000468420">
    <property type="component" value="Unassembled WGS sequence"/>
</dbReference>
<keyword evidence="10" id="KW-0812">Transmembrane</keyword>
<dbReference type="GO" id="GO:0005524">
    <property type="term" value="F:ATP binding"/>
    <property type="evidence" value="ECO:0007669"/>
    <property type="project" value="UniProtKB-KW"/>
</dbReference>
<comment type="subcellular location">
    <subcellularLocation>
        <location evidence="2">Cell inner membrane</location>
        <topology evidence="2">Multi-pass membrane protein</topology>
    </subcellularLocation>
</comment>
<dbReference type="PANTHER" id="PTHR42878">
    <property type="entry name" value="TWO-COMPONENT HISTIDINE KINASE"/>
    <property type="match status" value="1"/>
</dbReference>
<evidence type="ECO:0000256" key="8">
    <source>
        <dbReference type="ARBA" id="ARBA00022840"/>
    </source>
</evidence>
<proteinExistence type="predicted"/>
<feature type="domain" description="Histidine kinase" evidence="11">
    <location>
        <begin position="143"/>
        <end position="355"/>
    </location>
</feature>
<dbReference type="InterPro" id="IPR003594">
    <property type="entry name" value="HATPase_dom"/>
</dbReference>
<dbReference type="InterPro" id="IPR005467">
    <property type="entry name" value="His_kinase_dom"/>
</dbReference>
<dbReference type="Pfam" id="PF02518">
    <property type="entry name" value="HATPase_c"/>
    <property type="match status" value="1"/>
</dbReference>
<dbReference type="PRINTS" id="PR00344">
    <property type="entry name" value="BCTRLSENSOR"/>
</dbReference>
<keyword evidence="8" id="KW-0067">ATP-binding</keyword>
<keyword evidence="4" id="KW-0597">Phosphoprotein</keyword>
<dbReference type="CDD" id="cd06225">
    <property type="entry name" value="HAMP"/>
    <property type="match status" value="1"/>
</dbReference>
<evidence type="ECO:0000256" key="10">
    <source>
        <dbReference type="SAM" id="Phobius"/>
    </source>
</evidence>
<keyword evidence="6" id="KW-0547">Nucleotide-binding</keyword>
<dbReference type="Pfam" id="PF00672">
    <property type="entry name" value="HAMP"/>
    <property type="match status" value="1"/>
</dbReference>
<dbReference type="PANTHER" id="PTHR42878:SF7">
    <property type="entry name" value="SENSOR HISTIDINE KINASE GLRK"/>
    <property type="match status" value="1"/>
</dbReference>
<keyword evidence="5" id="KW-0808">Transferase</keyword>
<dbReference type="GO" id="GO:0000155">
    <property type="term" value="F:phosphorelay sensor kinase activity"/>
    <property type="evidence" value="ECO:0007669"/>
    <property type="project" value="InterPro"/>
</dbReference>
<dbReference type="GO" id="GO:0007234">
    <property type="term" value="P:osmosensory signaling via phosphorelay pathway"/>
    <property type="evidence" value="ECO:0007669"/>
    <property type="project" value="TreeGrafter"/>
</dbReference>
<sequence length="356" mass="39330">MNKETILSRQILTYMLSLTFVIIAIAVLGSYLFYSFLIDYLPGGINAGDEDDMTFLDWIWILIASLTSLLVSLFFTVKLSARILNPLNDVAYSLKQISQGNLSARAISSGSQLGEMNKLVDDFNEMAEKLQTLDVQRNLWNAAIAHELRTPVTILRGRLQGLVDGVFEPEPPLFRNLLKQTEGLTNLIEDLRVVSSSGGAEYSLMLSEVDLAATISSALDTFLPDFEKNGFNIVTELSCQRCICDPLRIIQCLTVLFDNALKYSTSQTLLVKNGIMGNDNFILIQDKGPGIPEELQKSLFQPFQRGEYAKNINPEGCGLGLSVVKAIMRAHGGDVSYSVTQENGSLFKLSWPTSGH</sequence>
<evidence type="ECO:0000256" key="7">
    <source>
        <dbReference type="ARBA" id="ARBA00022777"/>
    </source>
</evidence>
<dbReference type="Pfam" id="PF00512">
    <property type="entry name" value="HisKA"/>
    <property type="match status" value="1"/>
</dbReference>
<evidence type="ECO:0000313" key="13">
    <source>
        <dbReference type="EMBL" id="KAA1278957.1"/>
    </source>
</evidence>
<dbReference type="SMART" id="SM00388">
    <property type="entry name" value="HisKA"/>
    <property type="match status" value="1"/>
</dbReference>
<evidence type="ECO:0000313" key="16">
    <source>
        <dbReference type="Proteomes" id="UP000683579"/>
    </source>
</evidence>
<dbReference type="EMBL" id="CP077262">
    <property type="protein sequence ID" value="QXA43188.1"/>
    <property type="molecule type" value="Genomic_DNA"/>
</dbReference>
<evidence type="ECO:0000256" key="1">
    <source>
        <dbReference type="ARBA" id="ARBA00000085"/>
    </source>
</evidence>
<dbReference type="SMART" id="SM00387">
    <property type="entry name" value="HATPase_c"/>
    <property type="match status" value="1"/>
</dbReference>
<name>A0A6N6K6X3_9ENTR</name>
<dbReference type="InterPro" id="IPR004358">
    <property type="entry name" value="Sig_transdc_His_kin-like_C"/>
</dbReference>
<dbReference type="SMART" id="SM00304">
    <property type="entry name" value="HAMP"/>
    <property type="match status" value="1"/>
</dbReference>
<dbReference type="Gene3D" id="6.10.340.10">
    <property type="match status" value="1"/>
</dbReference>
<evidence type="ECO:0000313" key="14">
    <source>
        <dbReference type="EMBL" id="QXA43188.1"/>
    </source>
</evidence>
<evidence type="ECO:0000256" key="6">
    <source>
        <dbReference type="ARBA" id="ARBA00022741"/>
    </source>
</evidence>
<evidence type="ECO:0000256" key="5">
    <source>
        <dbReference type="ARBA" id="ARBA00022679"/>
    </source>
</evidence>
<dbReference type="PROSITE" id="PS50885">
    <property type="entry name" value="HAMP"/>
    <property type="match status" value="1"/>
</dbReference>
<keyword evidence="7 13" id="KW-0418">Kinase</keyword>
<dbReference type="EC" id="2.7.13.3" evidence="3"/>
<dbReference type="RefSeq" id="WP_005121228.1">
    <property type="nucleotide sequence ID" value="NZ_CDHL01000051.1"/>
</dbReference>
<dbReference type="AlphaFoldDB" id="A0A6N6K6X3"/>
<dbReference type="GO" id="GO:0030295">
    <property type="term" value="F:protein kinase activator activity"/>
    <property type="evidence" value="ECO:0007669"/>
    <property type="project" value="TreeGrafter"/>
</dbReference>
<keyword evidence="10" id="KW-0472">Membrane</keyword>
<dbReference type="SUPFAM" id="SSF47384">
    <property type="entry name" value="Homodimeric domain of signal transducing histidine kinase"/>
    <property type="match status" value="1"/>
</dbReference>
<accession>A0A6N6K6X3</accession>
<keyword evidence="10" id="KW-1133">Transmembrane helix</keyword>
<evidence type="ECO:0000256" key="3">
    <source>
        <dbReference type="ARBA" id="ARBA00012438"/>
    </source>
</evidence>
<protein>
    <recommendedName>
        <fullName evidence="3">histidine kinase</fullName>
        <ecNumber evidence="3">2.7.13.3</ecNumber>
    </recommendedName>
</protein>
<feature type="transmembrane region" description="Helical" evidence="10">
    <location>
        <begin position="58"/>
        <end position="77"/>
    </location>
</feature>
<organism evidence="13 15">
    <name type="scientific">Citrobacter pasteurii</name>
    <dbReference type="NCBI Taxonomy" id="1563222"/>
    <lineage>
        <taxon>Bacteria</taxon>
        <taxon>Pseudomonadati</taxon>
        <taxon>Pseudomonadota</taxon>
        <taxon>Gammaproteobacteria</taxon>
        <taxon>Enterobacterales</taxon>
        <taxon>Enterobacteriaceae</taxon>
        <taxon>Citrobacter</taxon>
    </lineage>
</organism>
<dbReference type="EMBL" id="QRDC01000005">
    <property type="protein sequence ID" value="KAA1278957.1"/>
    <property type="molecule type" value="Genomic_DNA"/>
</dbReference>
<dbReference type="SUPFAM" id="SSF55874">
    <property type="entry name" value="ATPase domain of HSP90 chaperone/DNA topoisomerase II/histidine kinase"/>
    <property type="match status" value="1"/>
</dbReference>
<dbReference type="InterPro" id="IPR036890">
    <property type="entry name" value="HATPase_C_sf"/>
</dbReference>
<dbReference type="InterPro" id="IPR003661">
    <property type="entry name" value="HisK_dim/P_dom"/>
</dbReference>
<keyword evidence="16" id="KW-1185">Reference proteome</keyword>
<reference evidence="13 15" key="1">
    <citation type="submission" date="2018-08" db="EMBL/GenBank/DDBJ databases">
        <title>Complete genomic analysis of a Citrobacter pasteurii isolated from cockles (Cerastoderma edule) containing a new chromosomic qnrB allele.</title>
        <authorList>
            <person name="Rodrigues A."/>
            <person name="Baptista T."/>
            <person name="Quesada A."/>
            <person name="Campos M.J."/>
        </authorList>
    </citation>
    <scope>NUCLEOTIDE SEQUENCE [LARGE SCALE GENOMIC DNA]</scope>
    <source>
        <strain evidence="13 15">BA18</strain>
    </source>
</reference>
<gene>
    <name evidence="13" type="ORF">DXF85_07560</name>
    <name evidence="14" type="ORF">I6L54_14390</name>
</gene>
<dbReference type="PROSITE" id="PS50109">
    <property type="entry name" value="HIS_KIN"/>
    <property type="match status" value="1"/>
</dbReference>
<dbReference type="GO" id="GO:0005886">
    <property type="term" value="C:plasma membrane"/>
    <property type="evidence" value="ECO:0007669"/>
    <property type="project" value="UniProtKB-SubCell"/>
</dbReference>
<feature type="transmembrane region" description="Helical" evidence="10">
    <location>
        <begin position="12"/>
        <end position="38"/>
    </location>
</feature>
<feature type="domain" description="HAMP" evidence="12">
    <location>
        <begin position="81"/>
        <end position="135"/>
    </location>
</feature>
<reference evidence="14 16" key="2">
    <citation type="submission" date="2021-06" db="EMBL/GenBank/DDBJ databases">
        <title>FDA dAtabase for Regulatory Grade micrObial Sequences (FDA-ARGOS): Supporting development and validation of Infectious Disease Dx tests.</title>
        <authorList>
            <person name="Sproer C."/>
            <person name="Gronow S."/>
            <person name="Severitt S."/>
            <person name="Schroder I."/>
            <person name="Tallon L."/>
            <person name="Sadzewicz L."/>
            <person name="Zhao X."/>
            <person name="Boylan J."/>
            <person name="Ott S."/>
            <person name="Bowen H."/>
            <person name="Vavikolanu K."/>
            <person name="Mehta A."/>
            <person name="Aluvathingal J."/>
            <person name="Nadendla S."/>
            <person name="Lowell S."/>
            <person name="Myers T."/>
            <person name="Yan Y."/>
        </authorList>
    </citation>
    <scope>NUCLEOTIDE SEQUENCE [LARGE SCALE GENOMIC DNA]</scope>
    <source>
        <strain evidence="14 16">FDAARGOS 1424</strain>
    </source>
</reference>
<dbReference type="Gene3D" id="1.10.287.130">
    <property type="match status" value="1"/>
</dbReference>
<evidence type="ECO:0000256" key="4">
    <source>
        <dbReference type="ARBA" id="ARBA00022553"/>
    </source>
</evidence>
<evidence type="ECO:0000313" key="15">
    <source>
        <dbReference type="Proteomes" id="UP000468420"/>
    </source>
</evidence>
<dbReference type="Gene3D" id="3.30.565.10">
    <property type="entry name" value="Histidine kinase-like ATPase, C-terminal domain"/>
    <property type="match status" value="1"/>
</dbReference>
<dbReference type="InterPro" id="IPR050351">
    <property type="entry name" value="BphY/WalK/GraS-like"/>
</dbReference>
<dbReference type="InterPro" id="IPR003660">
    <property type="entry name" value="HAMP_dom"/>
</dbReference>
<dbReference type="GO" id="GO:0000156">
    <property type="term" value="F:phosphorelay response regulator activity"/>
    <property type="evidence" value="ECO:0007669"/>
    <property type="project" value="TreeGrafter"/>
</dbReference>
<evidence type="ECO:0000256" key="2">
    <source>
        <dbReference type="ARBA" id="ARBA00004429"/>
    </source>
</evidence>
<dbReference type="InterPro" id="IPR036097">
    <property type="entry name" value="HisK_dim/P_sf"/>
</dbReference>
<evidence type="ECO:0000259" key="12">
    <source>
        <dbReference type="PROSITE" id="PS50885"/>
    </source>
</evidence>